<keyword evidence="1" id="KW-0175">Coiled coil</keyword>
<dbReference type="AlphaFoldDB" id="A0A1Y2C892"/>
<organism evidence="2 3">
    <name type="scientific">Leucosporidium creatinivorum</name>
    <dbReference type="NCBI Taxonomy" id="106004"/>
    <lineage>
        <taxon>Eukaryota</taxon>
        <taxon>Fungi</taxon>
        <taxon>Dikarya</taxon>
        <taxon>Basidiomycota</taxon>
        <taxon>Pucciniomycotina</taxon>
        <taxon>Microbotryomycetes</taxon>
        <taxon>Leucosporidiales</taxon>
        <taxon>Leucosporidium</taxon>
    </lineage>
</organism>
<keyword evidence="3" id="KW-1185">Reference proteome</keyword>
<name>A0A1Y2C892_9BASI</name>
<evidence type="ECO:0000313" key="3">
    <source>
        <dbReference type="Proteomes" id="UP000193467"/>
    </source>
</evidence>
<dbReference type="Proteomes" id="UP000193467">
    <property type="component" value="Unassembled WGS sequence"/>
</dbReference>
<dbReference type="OrthoDB" id="10685261at2759"/>
<feature type="coiled-coil region" evidence="1">
    <location>
        <begin position="26"/>
        <end position="151"/>
    </location>
</feature>
<evidence type="ECO:0000313" key="2">
    <source>
        <dbReference type="EMBL" id="ORY43250.1"/>
    </source>
</evidence>
<accession>A0A1Y2C892</accession>
<evidence type="ECO:0000256" key="1">
    <source>
        <dbReference type="SAM" id="Coils"/>
    </source>
</evidence>
<protein>
    <submittedName>
        <fullName evidence="2">Uncharacterized protein</fullName>
    </submittedName>
</protein>
<gene>
    <name evidence="2" type="ORF">BCR35DRAFT_36969</name>
</gene>
<proteinExistence type="predicted"/>
<sequence>MGLLDSELLRMEGQVWRHPTAHKAWVEAEKKKAEEAKKIKEAKKLEVAKEKEKTKMIRKQLKETGRLNDMKEAGQRLEKLRGDVAVLELKARGLTKEKATELADAERKVREAEQRNAVVGAEAATTAAEMLLKKEKELEQKKKDFEATQSMIAAQRRRELLEYKHQLGLPSSPTPFDHHRLRQRQTGAQPRYPRPNRSNTAIYDDPEFWKLSEEDQRLLEGLDWWEQERLGFGPYDGGLGGRGAGLGKGKGKGKGGLMGGGLSALEELEMGEEGDGHEVDEDGRRFGEPLYDPQHLPGFYCFSTTHPPPGLTILRVLGPLEASVLTAMPPPNAELGPEDRKLFRDELALDKAFAKSDLIEEALRNKANCLLGVKIEMVDRRDGTVSALPLPADRSRAEC</sequence>
<comment type="caution">
    <text evidence="2">The sequence shown here is derived from an EMBL/GenBank/DDBJ whole genome shotgun (WGS) entry which is preliminary data.</text>
</comment>
<dbReference type="EMBL" id="MCGR01000129">
    <property type="protein sequence ID" value="ORY43250.1"/>
    <property type="molecule type" value="Genomic_DNA"/>
</dbReference>
<reference evidence="2 3" key="1">
    <citation type="submission" date="2016-07" db="EMBL/GenBank/DDBJ databases">
        <title>Pervasive Adenine N6-methylation of Active Genes in Fungi.</title>
        <authorList>
            <consortium name="DOE Joint Genome Institute"/>
            <person name="Mondo S.J."/>
            <person name="Dannebaum R.O."/>
            <person name="Kuo R.C."/>
            <person name="Labutti K."/>
            <person name="Haridas S."/>
            <person name="Kuo A."/>
            <person name="Salamov A."/>
            <person name="Ahrendt S.R."/>
            <person name="Lipzen A."/>
            <person name="Sullivan W."/>
            <person name="Andreopoulos W.B."/>
            <person name="Clum A."/>
            <person name="Lindquist E."/>
            <person name="Daum C."/>
            <person name="Ramamoorthy G.K."/>
            <person name="Gryganskyi A."/>
            <person name="Culley D."/>
            <person name="Magnuson J.K."/>
            <person name="James T.Y."/>
            <person name="O'Malley M.A."/>
            <person name="Stajich J.E."/>
            <person name="Spatafora J.W."/>
            <person name="Visel A."/>
            <person name="Grigoriev I.V."/>
        </authorList>
    </citation>
    <scope>NUCLEOTIDE SEQUENCE [LARGE SCALE GENOMIC DNA]</scope>
    <source>
        <strain evidence="2 3">62-1032</strain>
    </source>
</reference>
<dbReference type="InParanoid" id="A0A1Y2C892"/>